<feature type="region of interest" description="Disordered" evidence="2">
    <location>
        <begin position="26"/>
        <end position="63"/>
    </location>
</feature>
<evidence type="ECO:0000313" key="5">
    <source>
        <dbReference type="Proteomes" id="UP000007319"/>
    </source>
</evidence>
<dbReference type="KEGG" id="abs:AZOBR_p270310"/>
<dbReference type="PRINTS" id="PR00368">
    <property type="entry name" value="FADPNR"/>
</dbReference>
<proteinExistence type="predicted"/>
<geneLocation type="plasmid" evidence="4 5">
    <name>AZOBR_p2</name>
</geneLocation>
<dbReference type="PANTHER" id="PTHR42949:SF3">
    <property type="entry name" value="ANAEROBIC GLYCEROL-3-PHOSPHATE DEHYDROGENASE SUBUNIT B"/>
    <property type="match status" value="1"/>
</dbReference>
<dbReference type="PANTHER" id="PTHR42949">
    <property type="entry name" value="ANAEROBIC GLYCEROL-3-PHOSPHATE DEHYDROGENASE SUBUNIT B"/>
    <property type="match status" value="1"/>
</dbReference>
<keyword evidence="5" id="KW-1185">Reference proteome</keyword>
<dbReference type="InterPro" id="IPR036188">
    <property type="entry name" value="FAD/NAD-bd_sf"/>
</dbReference>
<dbReference type="GO" id="GO:0016491">
    <property type="term" value="F:oxidoreductase activity"/>
    <property type="evidence" value="ECO:0007669"/>
    <property type="project" value="UniProtKB-KW"/>
</dbReference>
<name>A0A9P1NQL0_9PROT</name>
<reference evidence="4 5" key="1">
    <citation type="journal article" date="2011" name="PLoS Genet.">
        <title>Azospirillum genomes reveal transition of bacteria from aquatic to terrestrial environments.</title>
        <authorList>
            <person name="Wisniewski-Dye F."/>
            <person name="Borziak K."/>
            <person name="Khalsa-Moyers G."/>
            <person name="Alexandre G."/>
            <person name="Sukharnikov L.O."/>
            <person name="Wuichet K."/>
            <person name="Hurst G.B."/>
            <person name="McDonald W.H."/>
            <person name="Robertson J.S."/>
            <person name="Barbe V."/>
            <person name="Calteau A."/>
            <person name="Rouy Z."/>
            <person name="Mangenot S."/>
            <person name="Prigent-Combaret C."/>
            <person name="Normand P."/>
            <person name="Boyer M."/>
            <person name="Siguier P."/>
            <person name="Dessaux Y."/>
            <person name="Elmerich C."/>
            <person name="Condemine G."/>
            <person name="Krishnen G."/>
            <person name="Kennedy I."/>
            <person name="Paterson A.H."/>
            <person name="Gonzalez V."/>
            <person name="Mavingui P."/>
            <person name="Zhulin I.B."/>
        </authorList>
    </citation>
    <scope>NUCLEOTIDE SEQUENCE [LARGE SCALE GENOMIC DNA]</scope>
    <source>
        <strain evidence="4 5">Sp245</strain>
    </source>
</reference>
<keyword evidence="1" id="KW-0560">Oxidoreductase</keyword>
<keyword evidence="4" id="KW-0614">Plasmid</keyword>
<dbReference type="PRINTS" id="PR00469">
    <property type="entry name" value="PNDRDTASEII"/>
</dbReference>
<dbReference type="Proteomes" id="UP000007319">
    <property type="component" value="Plasmid AZOBR_p2"/>
</dbReference>
<dbReference type="SUPFAM" id="SSF51971">
    <property type="entry name" value="Nucleotide-binding domain"/>
    <property type="match status" value="1"/>
</dbReference>
<dbReference type="EMBL" id="HE577329">
    <property type="protein sequence ID" value="CCD02114.1"/>
    <property type="molecule type" value="Genomic_DNA"/>
</dbReference>
<feature type="domain" description="FAD/NAD(P)-binding" evidence="3">
    <location>
        <begin position="78"/>
        <end position="191"/>
    </location>
</feature>
<accession>A0A9P1NQL0</accession>
<dbReference type="InterPro" id="IPR051691">
    <property type="entry name" value="Metab_Enz_Cyan_OpOx_G3PDH"/>
</dbReference>
<protein>
    <recommendedName>
        <fullName evidence="3">FAD/NAD(P)-binding domain-containing protein</fullName>
    </recommendedName>
</protein>
<organism evidence="4 5">
    <name type="scientific">Azospirillum baldaniorum</name>
    <dbReference type="NCBI Taxonomy" id="1064539"/>
    <lineage>
        <taxon>Bacteria</taxon>
        <taxon>Pseudomonadati</taxon>
        <taxon>Pseudomonadota</taxon>
        <taxon>Alphaproteobacteria</taxon>
        <taxon>Rhodospirillales</taxon>
        <taxon>Azospirillaceae</taxon>
        <taxon>Azospirillum</taxon>
    </lineage>
</organism>
<dbReference type="AlphaFoldDB" id="A0A9P1NQL0"/>
<feature type="compositionally biased region" description="Low complexity" evidence="2">
    <location>
        <begin position="45"/>
        <end position="55"/>
    </location>
</feature>
<evidence type="ECO:0000256" key="1">
    <source>
        <dbReference type="ARBA" id="ARBA00023002"/>
    </source>
</evidence>
<evidence type="ECO:0000259" key="3">
    <source>
        <dbReference type="Pfam" id="PF07992"/>
    </source>
</evidence>
<feature type="non-terminal residue" evidence="4">
    <location>
        <position position="191"/>
    </location>
</feature>
<sequence length="191" mass="20406">MAHRGGRFPARPVLRHRRVLGMPLHHRRTAQHPRLPDGGAARPVRPLAGRAGSAARRQRSAPRFGQRFGWRGVMSRARVVVVGAGPAGMMAAAQAARLGCAVTLVDEASRPGGQIHRQPPPSLAGGAVSVAARPEAERKRRLFDRFARHAGTIDHRPGTSVTAVYGLDRILIADETSSQLIRADALVVATG</sequence>
<evidence type="ECO:0000313" key="4">
    <source>
        <dbReference type="EMBL" id="CCD02114.1"/>
    </source>
</evidence>
<gene>
    <name evidence="4" type="ORF">AZOBR_p270310</name>
</gene>
<dbReference type="InterPro" id="IPR023753">
    <property type="entry name" value="FAD/NAD-binding_dom"/>
</dbReference>
<dbReference type="Gene3D" id="3.50.50.60">
    <property type="entry name" value="FAD/NAD(P)-binding domain"/>
    <property type="match status" value="1"/>
</dbReference>
<dbReference type="Pfam" id="PF07992">
    <property type="entry name" value="Pyr_redox_2"/>
    <property type="match status" value="1"/>
</dbReference>
<evidence type="ECO:0000256" key="2">
    <source>
        <dbReference type="SAM" id="MobiDB-lite"/>
    </source>
</evidence>